<name>A0ABQ6FGH3_9RHOO</name>
<organism evidence="1 2">
    <name type="scientific">Zoogloea oryzae</name>
    <dbReference type="NCBI Taxonomy" id="310767"/>
    <lineage>
        <taxon>Bacteria</taxon>
        <taxon>Pseudomonadati</taxon>
        <taxon>Pseudomonadota</taxon>
        <taxon>Betaproteobacteria</taxon>
        <taxon>Rhodocyclales</taxon>
        <taxon>Zoogloeaceae</taxon>
        <taxon>Zoogloea</taxon>
    </lineage>
</organism>
<evidence type="ECO:0008006" key="3">
    <source>
        <dbReference type="Google" id="ProtNLM"/>
    </source>
</evidence>
<accession>A0ABQ6FGH3</accession>
<evidence type="ECO:0000313" key="1">
    <source>
        <dbReference type="EMBL" id="GLT24738.1"/>
    </source>
</evidence>
<dbReference type="Gene3D" id="3.30.450.30">
    <property type="entry name" value="Dynein light chain 2a, cytoplasmic"/>
    <property type="match status" value="1"/>
</dbReference>
<reference evidence="2" key="1">
    <citation type="journal article" date="2019" name="Int. J. Syst. Evol. Microbiol.">
        <title>The Global Catalogue of Microorganisms (GCM) 10K type strain sequencing project: providing services to taxonomists for standard genome sequencing and annotation.</title>
        <authorList>
            <consortium name="The Broad Institute Genomics Platform"/>
            <consortium name="The Broad Institute Genome Sequencing Center for Infectious Disease"/>
            <person name="Wu L."/>
            <person name="Ma J."/>
        </authorList>
    </citation>
    <scope>NUCLEOTIDE SEQUENCE [LARGE SCALE GENOMIC DNA]</scope>
    <source>
        <strain evidence="2">NBRC 102407</strain>
    </source>
</reference>
<keyword evidence="2" id="KW-1185">Reference proteome</keyword>
<dbReference type="Proteomes" id="UP001157167">
    <property type="component" value="Unassembled WGS sequence"/>
</dbReference>
<evidence type="ECO:0000313" key="2">
    <source>
        <dbReference type="Proteomes" id="UP001157167"/>
    </source>
</evidence>
<comment type="caution">
    <text evidence="1">The sequence shown here is derived from an EMBL/GenBank/DDBJ whole genome shotgun (WGS) entry which is preliminary data.</text>
</comment>
<dbReference type="SUPFAM" id="SSF103196">
    <property type="entry name" value="Roadblock/LC7 domain"/>
    <property type="match status" value="1"/>
</dbReference>
<dbReference type="RefSeq" id="WP_284189938.1">
    <property type="nucleotide sequence ID" value="NZ_BSPX01000143.1"/>
</dbReference>
<dbReference type="EMBL" id="BSPX01000143">
    <property type="protein sequence ID" value="GLT24738.1"/>
    <property type="molecule type" value="Genomic_DNA"/>
</dbReference>
<sequence length="209" mass="22599">MDAPRRFLLPTPAGAYFAAAAQAEDRLRGFIRLLFAQPASPAWHDEDDGFVRRLATAGWIQYLDAPRCAPRDTIEAALQSLLPPLAGSRSALLADAHGFHLASTGFTTPQAEALAALSADLASLHSRHQRVINQDLRLYGSAWSIPDAAGHSQIGFWPLYVGSHRFVLILAGVPHLNQPPLVDLVWLLHQRYGPLASVLPATADSTVTS</sequence>
<gene>
    <name evidence="1" type="ORF">GCM10007933_42330</name>
</gene>
<protein>
    <recommendedName>
        <fullName evidence="3">Roadblock/LAMTOR2 domain-containing protein</fullName>
    </recommendedName>
</protein>
<proteinExistence type="predicted"/>